<dbReference type="InterPro" id="IPR058979">
    <property type="entry name" value="LysC-like"/>
</dbReference>
<evidence type="ECO:0000313" key="1">
    <source>
        <dbReference type="EMBL" id="MFC0047787.1"/>
    </source>
</evidence>
<evidence type="ECO:0000313" key="2">
    <source>
        <dbReference type="Proteomes" id="UP001589813"/>
    </source>
</evidence>
<keyword evidence="2" id="KW-1185">Reference proteome</keyword>
<reference evidence="1 2" key="1">
    <citation type="submission" date="2024-09" db="EMBL/GenBank/DDBJ databases">
        <authorList>
            <person name="Sun Q."/>
            <person name="Mori K."/>
        </authorList>
    </citation>
    <scope>NUCLEOTIDE SEQUENCE [LARGE SCALE GENOMIC DNA]</scope>
    <source>
        <strain evidence="1 2">KCTC 23315</strain>
    </source>
</reference>
<sequence length="87" mass="9742">MLVGCSSTPAPVVKTVTVSKPVYVLPPSNMMATGCPLRPFNGTTNLDLHRYTLQLITDIKICNQEFLRLRQWRQSVERGASQAQPRN</sequence>
<comment type="caution">
    <text evidence="1">The sequence shown here is derived from an EMBL/GenBank/DDBJ whole genome shotgun (WGS) entry which is preliminary data.</text>
</comment>
<dbReference type="Proteomes" id="UP001589813">
    <property type="component" value="Unassembled WGS sequence"/>
</dbReference>
<dbReference type="EMBL" id="JBHLXP010000001">
    <property type="protein sequence ID" value="MFC0047787.1"/>
    <property type="molecule type" value="Genomic_DNA"/>
</dbReference>
<dbReference type="RefSeq" id="WP_377243376.1">
    <property type="nucleotide sequence ID" value="NZ_JBHLXP010000001.1"/>
</dbReference>
<organism evidence="1 2">
    <name type="scientific">Rheinheimera tilapiae</name>
    <dbReference type="NCBI Taxonomy" id="875043"/>
    <lineage>
        <taxon>Bacteria</taxon>
        <taxon>Pseudomonadati</taxon>
        <taxon>Pseudomonadota</taxon>
        <taxon>Gammaproteobacteria</taxon>
        <taxon>Chromatiales</taxon>
        <taxon>Chromatiaceae</taxon>
        <taxon>Rheinheimera</taxon>
    </lineage>
</organism>
<dbReference type="Pfam" id="PF23793">
    <property type="entry name" value="LysC"/>
    <property type="match status" value="1"/>
</dbReference>
<gene>
    <name evidence="1" type="ORF">ACFFJP_05765</name>
</gene>
<proteinExistence type="predicted"/>
<protein>
    <submittedName>
        <fullName evidence="1">Uncharacterized protein</fullName>
    </submittedName>
</protein>
<name>A0ABV6BAD9_9GAMM</name>
<accession>A0ABV6BAD9</accession>